<dbReference type="SUPFAM" id="SSF55874">
    <property type="entry name" value="ATPase domain of HSP90 chaperone/DNA topoisomerase II/histidine kinase"/>
    <property type="match status" value="1"/>
</dbReference>
<dbReference type="Gene3D" id="3.30.565.10">
    <property type="entry name" value="Histidine kinase-like ATPase, C-terminal domain"/>
    <property type="match status" value="1"/>
</dbReference>
<dbReference type="EMBL" id="JABFIF010000020">
    <property type="protein sequence ID" value="NOH16667.1"/>
    <property type="molecule type" value="Genomic_DNA"/>
</dbReference>
<accession>A0A7Y4DE97</accession>
<evidence type="ECO:0000259" key="8">
    <source>
        <dbReference type="PROSITE" id="PS50109"/>
    </source>
</evidence>
<evidence type="ECO:0000256" key="6">
    <source>
        <dbReference type="ARBA" id="ARBA00022777"/>
    </source>
</evidence>
<comment type="catalytic activity">
    <reaction evidence="1">
        <text>ATP + protein L-histidine = ADP + protein N-phospho-L-histidine.</text>
        <dbReference type="EC" id="2.7.13.3"/>
    </reaction>
</comment>
<evidence type="ECO:0000256" key="1">
    <source>
        <dbReference type="ARBA" id="ARBA00000085"/>
    </source>
</evidence>
<dbReference type="PANTHER" id="PTHR45453">
    <property type="entry name" value="PHOSPHATE REGULON SENSOR PROTEIN PHOR"/>
    <property type="match status" value="1"/>
</dbReference>
<dbReference type="InterPro" id="IPR005467">
    <property type="entry name" value="His_kinase_dom"/>
</dbReference>
<dbReference type="Proteomes" id="UP000528432">
    <property type="component" value="Unassembled WGS sequence"/>
</dbReference>
<dbReference type="GO" id="GO:0000155">
    <property type="term" value="F:phosphorelay sensor kinase activity"/>
    <property type="evidence" value="ECO:0007669"/>
    <property type="project" value="TreeGrafter"/>
</dbReference>
<dbReference type="GO" id="GO:0004721">
    <property type="term" value="F:phosphoprotein phosphatase activity"/>
    <property type="evidence" value="ECO:0007669"/>
    <property type="project" value="TreeGrafter"/>
</dbReference>
<evidence type="ECO:0000313" key="10">
    <source>
        <dbReference type="Proteomes" id="UP000528432"/>
    </source>
</evidence>
<evidence type="ECO:0000256" key="2">
    <source>
        <dbReference type="ARBA" id="ARBA00004370"/>
    </source>
</evidence>
<dbReference type="InterPro" id="IPR003594">
    <property type="entry name" value="HATPase_dom"/>
</dbReference>
<dbReference type="Pfam" id="PF02518">
    <property type="entry name" value="HATPase_c"/>
    <property type="match status" value="1"/>
</dbReference>
<dbReference type="InterPro" id="IPR036890">
    <property type="entry name" value="HATPase_C_sf"/>
</dbReference>
<feature type="domain" description="Histidine kinase" evidence="8">
    <location>
        <begin position="1"/>
        <end position="59"/>
    </location>
</feature>
<evidence type="ECO:0000313" key="9">
    <source>
        <dbReference type="EMBL" id="NOH16667.1"/>
    </source>
</evidence>
<keyword evidence="6 9" id="KW-0418">Kinase</keyword>
<dbReference type="GO" id="GO:0005886">
    <property type="term" value="C:plasma membrane"/>
    <property type="evidence" value="ECO:0007669"/>
    <property type="project" value="TreeGrafter"/>
</dbReference>
<evidence type="ECO:0000256" key="4">
    <source>
        <dbReference type="ARBA" id="ARBA00022553"/>
    </source>
</evidence>
<dbReference type="InterPro" id="IPR004358">
    <property type="entry name" value="Sig_transdc_His_kin-like_C"/>
</dbReference>
<evidence type="ECO:0000256" key="3">
    <source>
        <dbReference type="ARBA" id="ARBA00012438"/>
    </source>
</evidence>
<organism evidence="9 10">
    <name type="scientific">Clostridium cochlearium</name>
    <dbReference type="NCBI Taxonomy" id="1494"/>
    <lineage>
        <taxon>Bacteria</taxon>
        <taxon>Bacillati</taxon>
        <taxon>Bacillota</taxon>
        <taxon>Clostridia</taxon>
        <taxon>Eubacteriales</taxon>
        <taxon>Clostridiaceae</taxon>
        <taxon>Clostridium</taxon>
    </lineage>
</organism>
<evidence type="ECO:0000256" key="5">
    <source>
        <dbReference type="ARBA" id="ARBA00022679"/>
    </source>
</evidence>
<dbReference type="PRINTS" id="PR00344">
    <property type="entry name" value="BCTRLSENSOR"/>
</dbReference>
<dbReference type="InterPro" id="IPR050351">
    <property type="entry name" value="BphY/WalK/GraS-like"/>
</dbReference>
<dbReference type="PANTHER" id="PTHR45453:SF1">
    <property type="entry name" value="PHOSPHATE REGULON SENSOR PROTEIN PHOR"/>
    <property type="match status" value="1"/>
</dbReference>
<dbReference type="GO" id="GO:0016036">
    <property type="term" value="P:cellular response to phosphate starvation"/>
    <property type="evidence" value="ECO:0007669"/>
    <property type="project" value="TreeGrafter"/>
</dbReference>
<gene>
    <name evidence="9" type="ORF">HMJ28_09745</name>
</gene>
<keyword evidence="4" id="KW-0597">Phosphoprotein</keyword>
<comment type="subcellular location">
    <subcellularLocation>
        <location evidence="2">Membrane</location>
    </subcellularLocation>
</comment>
<protein>
    <recommendedName>
        <fullName evidence="3">histidine kinase</fullName>
        <ecNumber evidence="3">2.7.13.3</ecNumber>
    </recommendedName>
</protein>
<sequence>MPYIFDRLYISEPSRNLKYGGSGLGLSIAKSLIEKHNGGVYISSENNKTVVSFYLPLYNVSNKNIEKEC</sequence>
<name>A0A7Y4DE97_CLOCO</name>
<proteinExistence type="predicted"/>
<dbReference type="EC" id="2.7.13.3" evidence="3"/>
<evidence type="ECO:0000256" key="7">
    <source>
        <dbReference type="ARBA" id="ARBA00023012"/>
    </source>
</evidence>
<dbReference type="PROSITE" id="PS50109">
    <property type="entry name" value="HIS_KIN"/>
    <property type="match status" value="1"/>
</dbReference>
<dbReference type="AlphaFoldDB" id="A0A7Y4DE97"/>
<keyword evidence="7" id="KW-0902">Two-component regulatory system</keyword>
<reference evidence="9 10" key="1">
    <citation type="submission" date="2020-05" db="EMBL/GenBank/DDBJ databases">
        <title>Draft genome sequence of Clostridium cochlearium strain AGROS13 isolated from a sheep dairy farm in New Zealand.</title>
        <authorList>
            <person name="Gupta T.B."/>
            <person name="Jauregui R."/>
            <person name="Risson A.N."/>
            <person name="Brightwell G."/>
            <person name="Maclean P."/>
        </authorList>
    </citation>
    <scope>NUCLEOTIDE SEQUENCE [LARGE SCALE GENOMIC DNA]</scope>
    <source>
        <strain evidence="9 10">AGROS13</strain>
    </source>
</reference>
<comment type="caution">
    <text evidence="9">The sequence shown here is derived from an EMBL/GenBank/DDBJ whole genome shotgun (WGS) entry which is preliminary data.</text>
</comment>
<keyword evidence="5" id="KW-0808">Transferase</keyword>